<proteinExistence type="predicted"/>
<name>A0A163YNN6_9FLAO</name>
<dbReference type="RefSeq" id="WP_038984844.1">
    <property type="nucleotide sequence ID" value="NZ_JWJO01000008.1"/>
</dbReference>
<protein>
    <submittedName>
        <fullName evidence="1">Uncharacterized protein</fullName>
    </submittedName>
</protein>
<comment type="caution">
    <text evidence="1">The sequence shown here is derived from an EMBL/GenBank/DDBJ whole genome shotgun (WGS) entry which is preliminary data.</text>
</comment>
<dbReference type="Proteomes" id="UP000076630">
    <property type="component" value="Unassembled WGS sequence"/>
</dbReference>
<accession>A0A163YNN6</accession>
<gene>
    <name evidence="1" type="ORF">AV926_10755</name>
</gene>
<keyword evidence="2" id="KW-1185">Reference proteome</keyword>
<reference evidence="1 2" key="1">
    <citation type="submission" date="2016-01" db="EMBL/GenBank/DDBJ databases">
        <title>Whole genome sequencing of Myroides marinus L41.</title>
        <authorList>
            <person name="Hong K.W."/>
        </authorList>
    </citation>
    <scope>NUCLEOTIDE SEQUENCE [LARGE SCALE GENOMIC DNA]</scope>
    <source>
        <strain evidence="1 2">L41</strain>
    </source>
</reference>
<dbReference type="EMBL" id="LQNU01000058">
    <property type="protein sequence ID" value="KZE79928.1"/>
    <property type="molecule type" value="Genomic_DNA"/>
</dbReference>
<evidence type="ECO:0000313" key="1">
    <source>
        <dbReference type="EMBL" id="KZE79928.1"/>
    </source>
</evidence>
<evidence type="ECO:0000313" key="2">
    <source>
        <dbReference type="Proteomes" id="UP000076630"/>
    </source>
</evidence>
<dbReference type="AlphaFoldDB" id="A0A163YNN6"/>
<dbReference type="OrthoDB" id="1452969at2"/>
<organism evidence="1 2">
    <name type="scientific">Myroides marinus</name>
    <dbReference type="NCBI Taxonomy" id="703342"/>
    <lineage>
        <taxon>Bacteria</taxon>
        <taxon>Pseudomonadati</taxon>
        <taxon>Bacteroidota</taxon>
        <taxon>Flavobacteriia</taxon>
        <taxon>Flavobacteriales</taxon>
        <taxon>Flavobacteriaceae</taxon>
        <taxon>Myroides</taxon>
    </lineage>
</organism>
<sequence>MEKRDLVLRMIQQTAQLLRAVFNSLPIDDFETEQQVQDFTSSLKDNLLLNIDSLIQTTDEEALVYLLRIDGMDLENLESLADILKLMALKCKGDLNEKSALLNRKALLLYKHIADTSKTYDWGRENKIMSLQKLLS</sequence>